<accession>A0A068Z827</accession>
<reference evidence="2 3" key="1">
    <citation type="journal article" date="2014" name="Genome Announc.">
        <title>Whole-Genome Sequence of Serratia symbiotica Strain CWBI-2.3T, a Free-Living Symbiont of the Black Bean Aphid Aphis fabae.</title>
        <authorList>
            <person name="Foray V."/>
            <person name="Grigorescu A.S."/>
            <person name="Sabri A."/>
            <person name="Haubruge E."/>
            <person name="Lognay G."/>
            <person name="Francis F."/>
            <person name="Fauconnier M.L."/>
            <person name="Hance T."/>
            <person name="Thonart P."/>
        </authorList>
    </citation>
    <scope>NUCLEOTIDE SEQUENCE [LARGE SCALE GENOMIC DNA]</scope>
    <source>
        <strain evidence="2">CWBI-2.3</strain>
    </source>
</reference>
<reference evidence="2" key="2">
    <citation type="submission" date="2014-06" db="EMBL/GenBank/DDBJ databases">
        <authorList>
            <person name="Foray V.V."/>
        </authorList>
    </citation>
    <scope>NUCLEOTIDE SEQUENCE</scope>
    <source>
        <strain evidence="2">CWBI-2.3</strain>
    </source>
</reference>
<reference evidence="2" key="3">
    <citation type="submission" date="2020-04" db="EMBL/GenBank/DDBJ databases">
        <title>Genomic Insight into Nascent Stage of Mutualistic Insect Bacterial Symbioses through the Bacterial Symbiont Serratia symbiotica.</title>
        <authorList>
            <person name="Renoz F."/>
            <person name="Foray V."/>
            <person name="Ambroise J."/>
            <person name="Baa-Puyoulet P."/>
            <person name="Bearzatto B."/>
            <person name="Mendez G.L."/>
            <person name="Vanderpoorten A."/>
            <person name="Mahillon J."/>
            <person name="Gala J.-L."/>
            <person name="Calevro F."/>
            <person name="Hance T."/>
        </authorList>
    </citation>
    <scope>NUCLEOTIDE SEQUENCE</scope>
    <source>
        <strain evidence="2">CWBI-2.3</strain>
    </source>
</reference>
<gene>
    <name evidence="1" type="ORF">SYMBAF_02345</name>
    <name evidence="2" type="ORF">SYMBAF_09205</name>
</gene>
<evidence type="ECO:0000313" key="3">
    <source>
        <dbReference type="Proteomes" id="UP000042738"/>
    </source>
</evidence>
<sequence length="85" mass="9433">MTLLRLLELISNPHGRISTSDTTVVGAFIVSSLVLLWCAFTRQINDLLFGAYLAAWVAQNQASKFAALKRDREVPKDGNRPDNTD</sequence>
<evidence type="ECO:0000313" key="1">
    <source>
        <dbReference type="EMBL" id="QLH62012.1"/>
    </source>
</evidence>
<dbReference type="GeneID" id="93736670"/>
<dbReference type="Proteomes" id="UP000042738">
    <property type="component" value="Chromosome"/>
</dbReference>
<dbReference type="EMBL" id="CP050855">
    <property type="protein sequence ID" value="QLH63066.1"/>
    <property type="molecule type" value="Genomic_DNA"/>
</dbReference>
<organism evidence="2 3">
    <name type="scientific">Serratia symbiotica</name>
    <dbReference type="NCBI Taxonomy" id="138074"/>
    <lineage>
        <taxon>Bacteria</taxon>
        <taxon>Pseudomonadati</taxon>
        <taxon>Pseudomonadota</taxon>
        <taxon>Gammaproteobacteria</taxon>
        <taxon>Enterobacterales</taxon>
        <taxon>Yersiniaceae</taxon>
        <taxon>Serratia</taxon>
    </lineage>
</organism>
<dbReference type="AlphaFoldDB" id="A0A068Z827"/>
<name>A0A068Z827_9GAMM</name>
<protein>
    <submittedName>
        <fullName evidence="2">Uncharacterized protein</fullName>
    </submittedName>
</protein>
<proteinExistence type="predicted"/>
<evidence type="ECO:0000313" key="2">
    <source>
        <dbReference type="EMBL" id="QLH63066.1"/>
    </source>
</evidence>
<dbReference type="RefSeq" id="WP_040264711.1">
    <property type="nucleotide sequence ID" value="NZ_CAXKXZ010000049.1"/>
</dbReference>
<dbReference type="STRING" id="138074.SYMBAF_180107"/>
<dbReference type="EMBL" id="CP050855">
    <property type="protein sequence ID" value="QLH62012.1"/>
    <property type="molecule type" value="Genomic_DNA"/>
</dbReference>